<dbReference type="AlphaFoldDB" id="A0A2N5UB97"/>
<keyword evidence="2" id="KW-1185">Reference proteome</keyword>
<dbReference type="EMBL" id="PGCJ01000266">
    <property type="protein sequence ID" value="PLW34972.1"/>
    <property type="molecule type" value="Genomic_DNA"/>
</dbReference>
<proteinExistence type="predicted"/>
<evidence type="ECO:0000313" key="1">
    <source>
        <dbReference type="EMBL" id="PLW34972.1"/>
    </source>
</evidence>
<evidence type="ECO:0000313" key="2">
    <source>
        <dbReference type="Proteomes" id="UP000235388"/>
    </source>
</evidence>
<name>A0A2N5UB97_9BASI</name>
<sequence length="148" mass="16244">MRLGHGARRATVVLGVDTFVLRRPSIIVRLPRFSSMSSSVCHTIIPHAAPLGIRLVRGYHPTINSRIKVRIQSLGTALKARKPKLLELDWSNLRAESVSKRERWWINTIWTLANKILPSLPAALAQSSSAALAQSSSAGLVPLLSPLQ</sequence>
<protein>
    <submittedName>
        <fullName evidence="1">Uncharacterized protein</fullName>
    </submittedName>
</protein>
<dbReference type="Proteomes" id="UP000235388">
    <property type="component" value="Unassembled WGS sequence"/>
</dbReference>
<comment type="caution">
    <text evidence="1">The sequence shown here is derived from an EMBL/GenBank/DDBJ whole genome shotgun (WGS) entry which is preliminary data.</text>
</comment>
<reference evidence="1 2" key="1">
    <citation type="submission" date="2017-11" db="EMBL/GenBank/DDBJ databases">
        <title>De novo assembly and phasing of dikaryotic genomes from two isolates of Puccinia coronata f. sp. avenae, the causal agent of oat crown rust.</title>
        <authorList>
            <person name="Miller M.E."/>
            <person name="Zhang Y."/>
            <person name="Omidvar V."/>
            <person name="Sperschneider J."/>
            <person name="Schwessinger B."/>
            <person name="Raley C."/>
            <person name="Palmer J.M."/>
            <person name="Garnica D."/>
            <person name="Upadhyaya N."/>
            <person name="Rathjen J."/>
            <person name="Taylor J.M."/>
            <person name="Park R.F."/>
            <person name="Dodds P.N."/>
            <person name="Hirsch C.D."/>
            <person name="Kianian S.F."/>
            <person name="Figueroa M."/>
        </authorList>
    </citation>
    <scope>NUCLEOTIDE SEQUENCE [LARGE SCALE GENOMIC DNA]</scope>
    <source>
        <strain evidence="1">12NC29</strain>
    </source>
</reference>
<gene>
    <name evidence="1" type="ORF">PCANC_19760</name>
</gene>
<accession>A0A2N5UB97</accession>
<organism evidence="1 2">
    <name type="scientific">Puccinia coronata f. sp. avenae</name>
    <dbReference type="NCBI Taxonomy" id="200324"/>
    <lineage>
        <taxon>Eukaryota</taxon>
        <taxon>Fungi</taxon>
        <taxon>Dikarya</taxon>
        <taxon>Basidiomycota</taxon>
        <taxon>Pucciniomycotina</taxon>
        <taxon>Pucciniomycetes</taxon>
        <taxon>Pucciniales</taxon>
        <taxon>Pucciniaceae</taxon>
        <taxon>Puccinia</taxon>
    </lineage>
</organism>